<protein>
    <submittedName>
        <fullName evidence="1">Uncharacterized protein</fullName>
    </submittedName>
</protein>
<comment type="caution">
    <text evidence="1">The sequence shown here is derived from an EMBL/GenBank/DDBJ whole genome shotgun (WGS) entry which is preliminary data.</text>
</comment>
<gene>
    <name evidence="1" type="ORF">BW686_24115</name>
</gene>
<proteinExistence type="predicted"/>
<accession>A0A244EK56</accession>
<dbReference type="EMBL" id="MTSA01000025">
    <property type="protein sequence ID" value="OUM04915.1"/>
    <property type="molecule type" value="Genomic_DNA"/>
</dbReference>
<dbReference type="Proteomes" id="UP000195128">
    <property type="component" value="Unassembled WGS sequence"/>
</dbReference>
<sequence>MIDNNSISGFLASNTIKTVAKTVSVAAASTDAKELSSATKNADSATLSTLALQLNDTAARAEARDSRLDSKQLASLAKDVIAKLTDSSYYGGKAVHDAEVPDTQDPELLERAKQATRFTNGSGTNPFAGLSQDKLSLIVYDEGGSYTLNERKAAYSEKYDQQEVWNRAMSKRYVDEYNETGKSTDTLLMILAHYDELPPIEKAQYPNNYAANLASGDSSVLEALKTSSSSVVS</sequence>
<evidence type="ECO:0000313" key="2">
    <source>
        <dbReference type="Proteomes" id="UP000195128"/>
    </source>
</evidence>
<evidence type="ECO:0000313" key="1">
    <source>
        <dbReference type="EMBL" id="OUM04915.1"/>
    </source>
</evidence>
<dbReference type="RefSeq" id="WP_084920198.1">
    <property type="nucleotide sequence ID" value="NZ_MTSA01000025.1"/>
</dbReference>
<dbReference type="AlphaFoldDB" id="A0A244EK56"/>
<dbReference type="OrthoDB" id="6282430at2"/>
<name>A0A244EK56_PSESX</name>
<reference evidence="1 2" key="1">
    <citation type="submission" date="2017-01" db="EMBL/GenBank/DDBJ databases">
        <authorList>
            <person name="Mah S.A."/>
            <person name="Swanson W.J."/>
            <person name="Moy G.W."/>
            <person name="Vacquier V.D."/>
        </authorList>
    </citation>
    <scope>NUCLEOTIDE SEQUENCE [LARGE SCALE GENOMIC DNA]</scope>
    <source>
        <strain evidence="1">PDD-32b-74</strain>
    </source>
</reference>
<organism evidence="1 2">
    <name type="scientific">Pseudomonas syringae</name>
    <dbReference type="NCBI Taxonomy" id="317"/>
    <lineage>
        <taxon>Bacteria</taxon>
        <taxon>Pseudomonadati</taxon>
        <taxon>Pseudomonadota</taxon>
        <taxon>Gammaproteobacteria</taxon>
        <taxon>Pseudomonadales</taxon>
        <taxon>Pseudomonadaceae</taxon>
        <taxon>Pseudomonas</taxon>
    </lineage>
</organism>